<comment type="caution">
    <text evidence="3">The sequence shown here is derived from an EMBL/GenBank/DDBJ whole genome shotgun (WGS) entry which is preliminary data.</text>
</comment>
<sequence>MTQNIIYRNNVKISGNGKQPILFANGFGCDQTMWRSVAKDFEEDYQVILFDYVGSGKSDIQAYDSNRYKDLSGYAQDVIDICEALDLKDVIFVGHSVGSMIGALASIVEPERFERLILVGPSPCYLNDPPNYIGGFTREELLGLIDMMERNYIGWAKFFAPTVMNNSDRPELTEELEESFCSTDPIIARQFALATFFADNRGDLSKVSVPSLILQCSQDVIASYEVGQYVHQQLHNSIFTLMKATGHCPHLSHPDETISHIRQFLNNKTIPTGAD</sequence>
<protein>
    <submittedName>
        <fullName evidence="3">Alpha/beta hydrolase</fullName>
    </submittedName>
</protein>
<organism evidence="3 4">
    <name type="scientific">Robertmurraya mangrovi</name>
    <dbReference type="NCBI Taxonomy" id="3098077"/>
    <lineage>
        <taxon>Bacteria</taxon>
        <taxon>Bacillati</taxon>
        <taxon>Bacillota</taxon>
        <taxon>Bacilli</taxon>
        <taxon>Bacillales</taxon>
        <taxon>Bacillaceae</taxon>
        <taxon>Robertmurraya</taxon>
    </lineage>
</organism>
<dbReference type="Gene3D" id="3.40.50.1820">
    <property type="entry name" value="alpha/beta hydrolase"/>
    <property type="match status" value="1"/>
</dbReference>
<dbReference type="EMBL" id="JAXOFX010000015">
    <property type="protein sequence ID" value="MDZ5473648.1"/>
    <property type="molecule type" value="Genomic_DNA"/>
</dbReference>
<comment type="similarity">
    <text evidence="1">Belongs to the AB hydrolase superfamily.</text>
</comment>
<dbReference type="PANTHER" id="PTHR43039">
    <property type="entry name" value="ESTERASE-RELATED"/>
    <property type="match status" value="1"/>
</dbReference>
<dbReference type="InterPro" id="IPR029058">
    <property type="entry name" value="AB_hydrolase_fold"/>
</dbReference>
<evidence type="ECO:0000313" key="4">
    <source>
        <dbReference type="Proteomes" id="UP001290455"/>
    </source>
</evidence>
<proteinExistence type="inferred from homology"/>
<reference evidence="3 4" key="1">
    <citation type="submission" date="2023-11" db="EMBL/GenBank/DDBJ databases">
        <title>Bacillus jintuensis, isolated from a mudflat on the Beibu Gulf coast.</title>
        <authorList>
            <person name="Li M."/>
        </authorList>
    </citation>
    <scope>NUCLEOTIDE SEQUENCE [LARGE SCALE GENOMIC DNA]</scope>
    <source>
        <strain evidence="3 4">31A1R</strain>
    </source>
</reference>
<evidence type="ECO:0000256" key="1">
    <source>
        <dbReference type="ARBA" id="ARBA00008645"/>
    </source>
</evidence>
<dbReference type="InterPro" id="IPR000073">
    <property type="entry name" value="AB_hydrolase_1"/>
</dbReference>
<evidence type="ECO:0000259" key="2">
    <source>
        <dbReference type="Pfam" id="PF12697"/>
    </source>
</evidence>
<dbReference type="SUPFAM" id="SSF53474">
    <property type="entry name" value="alpha/beta-Hydrolases"/>
    <property type="match status" value="1"/>
</dbReference>
<evidence type="ECO:0000313" key="3">
    <source>
        <dbReference type="EMBL" id="MDZ5473648.1"/>
    </source>
</evidence>
<feature type="domain" description="AB hydrolase-1" evidence="2">
    <location>
        <begin position="21"/>
        <end position="258"/>
    </location>
</feature>
<keyword evidence="3" id="KW-0378">Hydrolase</keyword>
<keyword evidence="4" id="KW-1185">Reference proteome</keyword>
<accession>A0ABU5J2K9</accession>
<name>A0ABU5J2K9_9BACI</name>
<dbReference type="RefSeq" id="WP_322447941.1">
    <property type="nucleotide sequence ID" value="NZ_JAXOFX010000015.1"/>
</dbReference>
<dbReference type="Pfam" id="PF12697">
    <property type="entry name" value="Abhydrolase_6"/>
    <property type="match status" value="1"/>
</dbReference>
<dbReference type="GO" id="GO:0016787">
    <property type="term" value="F:hydrolase activity"/>
    <property type="evidence" value="ECO:0007669"/>
    <property type="project" value="UniProtKB-KW"/>
</dbReference>
<gene>
    <name evidence="3" type="ORF">SM124_18180</name>
</gene>
<dbReference type="PRINTS" id="PR00111">
    <property type="entry name" value="ABHYDROLASE"/>
</dbReference>
<dbReference type="Proteomes" id="UP001290455">
    <property type="component" value="Unassembled WGS sequence"/>
</dbReference>